<organism evidence="1 4">
    <name type="scientific">Bacillus subtilis</name>
    <dbReference type="NCBI Taxonomy" id="1423"/>
    <lineage>
        <taxon>Bacteria</taxon>
        <taxon>Bacillati</taxon>
        <taxon>Bacillota</taxon>
        <taxon>Bacilli</taxon>
        <taxon>Bacillales</taxon>
        <taxon>Bacillaceae</taxon>
        <taxon>Bacillus</taxon>
    </lineage>
</organism>
<gene>
    <name evidence="3" type="ORF">B4122_2544</name>
    <name evidence="2" type="ORF">B4122_4071</name>
    <name evidence="1" type="ORF">SC09_Contig17orf00053</name>
</gene>
<reference evidence="2 5" key="2">
    <citation type="submission" date="2015-09" db="EMBL/GenBank/DDBJ databases">
        <title>Spore heat resistance.</title>
        <authorList>
            <person name="Boekhorst J."/>
            <person name="Berendsen E.M."/>
            <person name="Wells-Bennik M.H."/>
            <person name="Kuipers O.P."/>
        </authorList>
    </citation>
    <scope>NUCLEOTIDE SEQUENCE [LARGE SCALE GENOMIC DNA]</scope>
    <source>
        <strain evidence="2 5">B4122</strain>
    </source>
</reference>
<protein>
    <submittedName>
        <fullName evidence="1">Uncharacterized protein</fullName>
    </submittedName>
</protein>
<name>A0A0D1IUC4_BACIU</name>
<dbReference type="AlphaFoldDB" id="A0A0D1IUC4"/>
<dbReference type="EMBL" id="JXBC01000001">
    <property type="protein sequence ID" value="KIU12933.1"/>
    <property type="molecule type" value="Genomic_DNA"/>
</dbReference>
<accession>A0A0D1IUC4</accession>
<dbReference type="EMBL" id="LJZV01000012">
    <property type="protein sequence ID" value="KZD91902.1"/>
    <property type="molecule type" value="Genomic_DNA"/>
</dbReference>
<dbReference type="EMBL" id="LJZV01000026">
    <property type="protein sequence ID" value="KZD88646.1"/>
    <property type="molecule type" value="Genomic_DNA"/>
</dbReference>
<evidence type="ECO:0000313" key="1">
    <source>
        <dbReference type="EMBL" id="KIU12933.1"/>
    </source>
</evidence>
<evidence type="ECO:0000313" key="2">
    <source>
        <dbReference type="EMBL" id="KZD88646.1"/>
    </source>
</evidence>
<evidence type="ECO:0000313" key="4">
    <source>
        <dbReference type="Proteomes" id="UP000032247"/>
    </source>
</evidence>
<reference evidence="1 4" key="1">
    <citation type="submission" date="2014-12" db="EMBL/GenBank/DDBJ databases">
        <title>Comparative genome analysis of Bacillus coagulans HM-08, Clostridium butyricum HM-68, Bacillus subtilis HM-66 and Bacillus licheniformis BL-09.</title>
        <authorList>
            <person name="Zhang H."/>
        </authorList>
    </citation>
    <scope>NUCLEOTIDE SEQUENCE [LARGE SCALE GENOMIC DNA]</scope>
    <source>
        <strain evidence="1 4">HM-66</strain>
    </source>
</reference>
<sequence>MKVILKKGPLFEQAEAKAYKYLSGILVQRMNEHQEKLAQQKKKESA</sequence>
<proteinExistence type="predicted"/>
<dbReference type="Proteomes" id="UP000032247">
    <property type="component" value="Unassembled WGS sequence"/>
</dbReference>
<evidence type="ECO:0000313" key="3">
    <source>
        <dbReference type="EMBL" id="KZD91902.1"/>
    </source>
</evidence>
<dbReference type="Proteomes" id="UP000076442">
    <property type="component" value="Unassembled WGS sequence"/>
</dbReference>
<dbReference type="PATRIC" id="fig|1423.173.peg.50"/>
<evidence type="ECO:0000313" key="5">
    <source>
        <dbReference type="Proteomes" id="UP000076442"/>
    </source>
</evidence>
<comment type="caution">
    <text evidence="1">The sequence shown here is derived from an EMBL/GenBank/DDBJ whole genome shotgun (WGS) entry which is preliminary data.</text>
</comment>
<dbReference type="RefSeq" id="WP_032679254.1">
    <property type="nucleotide sequence ID" value="NZ_CAXHXQ010000009.1"/>
</dbReference>